<proteinExistence type="predicted"/>
<reference evidence="1 2" key="1">
    <citation type="submission" date="2019-07" db="EMBL/GenBank/DDBJ databases">
        <title>Whole genome shotgun sequence of Aliivibrio fischeri NBRC 101058.</title>
        <authorList>
            <person name="Hosoyama A."/>
            <person name="Uohara A."/>
            <person name="Ohji S."/>
            <person name="Ichikawa N."/>
        </authorList>
    </citation>
    <scope>NUCLEOTIDE SEQUENCE [LARGE SCALE GENOMIC DNA]</scope>
    <source>
        <strain evidence="1 2">NBRC 101058</strain>
    </source>
</reference>
<sequence length="347" mass="38577">MKIESQTKLNTFKESVQTLYDVSDASETFNVSPAASQILIDDVKETDDFLTRINVVTVDNLIGEAIGLGVGQLIASRTDTSAGNERKTRSVYDLTPMPYECVQTNFDTHITYKQLDAFAHLKNFEERINNQIRIQSDLDKIRVGFYGTSAAKNTDIETNPNGEDVNEGWIEALRKHKPENVLSEVVPDSGEIRIGEGGDFVNLDLAVLTIKNLLDHVFASSNDLVAIVGNELVASDQARLYAQNGNTPSEKTKIEMRQVISTYGGLPTYTVSNFPPRGIMVTSFDNLSIYILNNSIRKSVGVKNDKKDRIENFECMSMAYLVEQLGKAATLEFDNVKLKKSGSDVWE</sequence>
<dbReference type="Pfam" id="PF05125">
    <property type="entry name" value="Phage_cap_P2"/>
    <property type="match status" value="1"/>
</dbReference>
<dbReference type="AlphaFoldDB" id="A0A510ULJ5"/>
<accession>A0A510ULJ5</accession>
<dbReference type="Proteomes" id="UP000321787">
    <property type="component" value="Unassembled WGS sequence"/>
</dbReference>
<evidence type="ECO:0000313" key="2">
    <source>
        <dbReference type="Proteomes" id="UP000321787"/>
    </source>
</evidence>
<name>A0A510ULJ5_ALIFS</name>
<protein>
    <submittedName>
        <fullName evidence="1">Phage capsid protein</fullName>
    </submittedName>
</protein>
<gene>
    <name evidence="1" type="ORF">AFI02nite_23270</name>
</gene>
<dbReference type="InterPro" id="IPR006441">
    <property type="entry name" value="Phage_P2_GpN"/>
</dbReference>
<dbReference type="RefSeq" id="WP_146864614.1">
    <property type="nucleotide sequence ID" value="NZ_BJTZ01000014.1"/>
</dbReference>
<comment type="caution">
    <text evidence="1">The sequence shown here is derived from an EMBL/GenBank/DDBJ whole genome shotgun (WGS) entry which is preliminary data.</text>
</comment>
<organism evidence="1 2">
    <name type="scientific">Aliivibrio fischeri</name>
    <name type="common">Vibrio fischeri</name>
    <dbReference type="NCBI Taxonomy" id="668"/>
    <lineage>
        <taxon>Bacteria</taxon>
        <taxon>Pseudomonadati</taxon>
        <taxon>Pseudomonadota</taxon>
        <taxon>Gammaproteobacteria</taxon>
        <taxon>Vibrionales</taxon>
        <taxon>Vibrionaceae</taxon>
        <taxon>Aliivibrio</taxon>
    </lineage>
</organism>
<evidence type="ECO:0000313" key="1">
    <source>
        <dbReference type="EMBL" id="GEK14291.1"/>
    </source>
</evidence>
<dbReference type="NCBIfam" id="TIGR01551">
    <property type="entry name" value="major_capsid_P2"/>
    <property type="match status" value="1"/>
</dbReference>
<dbReference type="EMBL" id="BJTZ01000014">
    <property type="protein sequence ID" value="GEK14291.1"/>
    <property type="molecule type" value="Genomic_DNA"/>
</dbReference>